<dbReference type="RefSeq" id="WP_106094017.1">
    <property type="nucleotide sequence ID" value="NZ_PVNL01000135.1"/>
</dbReference>
<reference evidence="2 3" key="1">
    <citation type="submission" date="2018-03" db="EMBL/GenBank/DDBJ databases">
        <title>Draft Genome Sequences of the Obligatory Marine Myxobacteria Enhygromyxa salina SWB007.</title>
        <authorList>
            <person name="Poehlein A."/>
            <person name="Moghaddam J.A."/>
            <person name="Harms H."/>
            <person name="Alanjari M."/>
            <person name="Koenig G.M."/>
            <person name="Daniel R."/>
            <person name="Schaeberle T.F."/>
        </authorList>
    </citation>
    <scope>NUCLEOTIDE SEQUENCE [LARGE SCALE GENOMIC DNA]</scope>
    <source>
        <strain evidence="2 3">SWB007</strain>
    </source>
</reference>
<gene>
    <name evidence="2" type="ORF">ENSA7_72420</name>
</gene>
<evidence type="ECO:0000313" key="2">
    <source>
        <dbReference type="EMBL" id="PRP96427.1"/>
    </source>
</evidence>
<evidence type="ECO:0000256" key="1">
    <source>
        <dbReference type="SAM" id="SignalP"/>
    </source>
</evidence>
<accession>A0A2S9XU71</accession>
<name>A0A2S9XU71_9BACT</name>
<sequence length="165" mass="18079">MRDVFVIVALVSMLCMLGACQGEPGASRPKHCAWAPESPTPTERWNPVTQGRAHSFLSHHGGFDVSELSEIEGCALPIFMSSMIVIRFRAAGDPSLASWTGTPTPARAQRELGWLREHLFGLGLPSAVTPLGLEQREHSGNVDELSLYRYDDEGPTYLFVFNHAG</sequence>
<evidence type="ECO:0008006" key="4">
    <source>
        <dbReference type="Google" id="ProtNLM"/>
    </source>
</evidence>
<feature type="signal peptide" evidence="1">
    <location>
        <begin position="1"/>
        <end position="21"/>
    </location>
</feature>
<feature type="chain" id="PRO_5015754484" description="Lipoprotein" evidence="1">
    <location>
        <begin position="22"/>
        <end position="165"/>
    </location>
</feature>
<dbReference type="AlphaFoldDB" id="A0A2S9XU71"/>
<keyword evidence="1" id="KW-0732">Signal</keyword>
<evidence type="ECO:0000313" key="3">
    <source>
        <dbReference type="Proteomes" id="UP000238823"/>
    </source>
</evidence>
<proteinExistence type="predicted"/>
<dbReference type="Proteomes" id="UP000238823">
    <property type="component" value="Unassembled WGS sequence"/>
</dbReference>
<dbReference type="EMBL" id="PVNL01000135">
    <property type="protein sequence ID" value="PRP96427.1"/>
    <property type="molecule type" value="Genomic_DNA"/>
</dbReference>
<dbReference type="PROSITE" id="PS51257">
    <property type="entry name" value="PROKAR_LIPOPROTEIN"/>
    <property type="match status" value="1"/>
</dbReference>
<organism evidence="2 3">
    <name type="scientific">Enhygromyxa salina</name>
    <dbReference type="NCBI Taxonomy" id="215803"/>
    <lineage>
        <taxon>Bacteria</taxon>
        <taxon>Pseudomonadati</taxon>
        <taxon>Myxococcota</taxon>
        <taxon>Polyangia</taxon>
        <taxon>Nannocystales</taxon>
        <taxon>Nannocystaceae</taxon>
        <taxon>Enhygromyxa</taxon>
    </lineage>
</organism>
<comment type="caution">
    <text evidence="2">The sequence shown here is derived from an EMBL/GenBank/DDBJ whole genome shotgun (WGS) entry which is preliminary data.</text>
</comment>
<protein>
    <recommendedName>
        <fullName evidence="4">Lipoprotein</fullName>
    </recommendedName>
</protein>
<dbReference type="OrthoDB" id="9808619at2"/>